<protein>
    <submittedName>
        <fullName evidence="1">Uncharacterized protein</fullName>
    </submittedName>
</protein>
<gene>
    <name evidence="1" type="ORF">E2562_030996</name>
</gene>
<reference evidence="1 2" key="1">
    <citation type="submission" date="2019-11" db="EMBL/GenBank/DDBJ databases">
        <title>Whole genome sequence of Oryza granulata.</title>
        <authorList>
            <person name="Li W."/>
        </authorList>
    </citation>
    <scope>NUCLEOTIDE SEQUENCE [LARGE SCALE GENOMIC DNA]</scope>
    <source>
        <strain evidence="2">cv. Menghai</strain>
        <tissue evidence="1">Leaf</tissue>
    </source>
</reference>
<dbReference type="EMBL" id="SPHZ02000003">
    <property type="protein sequence ID" value="KAF0927194.1"/>
    <property type="molecule type" value="Genomic_DNA"/>
</dbReference>
<dbReference type="Proteomes" id="UP000479710">
    <property type="component" value="Unassembled WGS sequence"/>
</dbReference>
<evidence type="ECO:0000313" key="1">
    <source>
        <dbReference type="EMBL" id="KAF0927194.1"/>
    </source>
</evidence>
<sequence>MTFPSRGALSPSSLARTRLADDLGAAPPFQACWLDLSVTDVGGQRLRAKDVNDGVDAGGQAWWYKYLEVSSQGW</sequence>
<organism evidence="1 2">
    <name type="scientific">Oryza meyeriana var. granulata</name>
    <dbReference type="NCBI Taxonomy" id="110450"/>
    <lineage>
        <taxon>Eukaryota</taxon>
        <taxon>Viridiplantae</taxon>
        <taxon>Streptophyta</taxon>
        <taxon>Embryophyta</taxon>
        <taxon>Tracheophyta</taxon>
        <taxon>Spermatophyta</taxon>
        <taxon>Magnoliopsida</taxon>
        <taxon>Liliopsida</taxon>
        <taxon>Poales</taxon>
        <taxon>Poaceae</taxon>
        <taxon>BOP clade</taxon>
        <taxon>Oryzoideae</taxon>
        <taxon>Oryzeae</taxon>
        <taxon>Oryzinae</taxon>
        <taxon>Oryza</taxon>
        <taxon>Oryza meyeriana</taxon>
    </lineage>
</organism>
<proteinExistence type="predicted"/>
<keyword evidence="2" id="KW-1185">Reference proteome</keyword>
<accession>A0A6G1ERD7</accession>
<name>A0A6G1ERD7_9ORYZ</name>
<comment type="caution">
    <text evidence="1">The sequence shown here is derived from an EMBL/GenBank/DDBJ whole genome shotgun (WGS) entry which is preliminary data.</text>
</comment>
<dbReference type="AlphaFoldDB" id="A0A6G1ERD7"/>
<evidence type="ECO:0000313" key="2">
    <source>
        <dbReference type="Proteomes" id="UP000479710"/>
    </source>
</evidence>